<dbReference type="EMBL" id="BAAAMY010000001">
    <property type="protein sequence ID" value="GAA1906531.1"/>
    <property type="molecule type" value="Genomic_DNA"/>
</dbReference>
<gene>
    <name evidence="2" type="ORF">GCM10009737_04130</name>
</gene>
<evidence type="ECO:0000256" key="1">
    <source>
        <dbReference type="SAM" id="Phobius"/>
    </source>
</evidence>
<feature type="transmembrane region" description="Helical" evidence="1">
    <location>
        <begin position="55"/>
        <end position="76"/>
    </location>
</feature>
<sequence length="195" mass="21197">MTRKLNAFDRTVTLVLALGLGAGAFFALDWRYGWVFTYADELSTQPATTVVESSWFPWVFAVVGLVLGLLGLWWLLSHTRRPHESTLRLRGSGGAGRLELDLSSMADATADRFATLTPTDHVRGRTRSYGSKQVVEIKARLASRADGPSIAAAARTCAEDVARALPDGDATCRVLVDGPSRRPSLGRRSTTARVH</sequence>
<accession>A0ABP5A866</accession>
<evidence type="ECO:0008006" key="4">
    <source>
        <dbReference type="Google" id="ProtNLM"/>
    </source>
</evidence>
<keyword evidence="3" id="KW-1185">Reference proteome</keyword>
<proteinExistence type="predicted"/>
<evidence type="ECO:0000313" key="3">
    <source>
        <dbReference type="Proteomes" id="UP001501612"/>
    </source>
</evidence>
<keyword evidence="1" id="KW-1133">Transmembrane helix</keyword>
<organism evidence="2 3">
    <name type="scientific">Nocardioides lentus</name>
    <dbReference type="NCBI Taxonomy" id="338077"/>
    <lineage>
        <taxon>Bacteria</taxon>
        <taxon>Bacillati</taxon>
        <taxon>Actinomycetota</taxon>
        <taxon>Actinomycetes</taxon>
        <taxon>Propionibacteriales</taxon>
        <taxon>Nocardioidaceae</taxon>
        <taxon>Nocardioides</taxon>
    </lineage>
</organism>
<feature type="transmembrane region" description="Helical" evidence="1">
    <location>
        <begin position="12"/>
        <end position="35"/>
    </location>
</feature>
<keyword evidence="1" id="KW-0472">Membrane</keyword>
<name>A0ABP5A866_9ACTN</name>
<dbReference type="RefSeq" id="WP_344002997.1">
    <property type="nucleotide sequence ID" value="NZ_BAAAMY010000001.1"/>
</dbReference>
<evidence type="ECO:0000313" key="2">
    <source>
        <dbReference type="EMBL" id="GAA1906531.1"/>
    </source>
</evidence>
<reference evidence="3" key="1">
    <citation type="journal article" date="2019" name="Int. J. Syst. Evol. Microbiol.">
        <title>The Global Catalogue of Microorganisms (GCM) 10K type strain sequencing project: providing services to taxonomists for standard genome sequencing and annotation.</title>
        <authorList>
            <consortium name="The Broad Institute Genomics Platform"/>
            <consortium name="The Broad Institute Genome Sequencing Center for Infectious Disease"/>
            <person name="Wu L."/>
            <person name="Ma J."/>
        </authorList>
    </citation>
    <scope>NUCLEOTIDE SEQUENCE [LARGE SCALE GENOMIC DNA]</scope>
    <source>
        <strain evidence="3">JCM 14046</strain>
    </source>
</reference>
<dbReference type="Proteomes" id="UP001501612">
    <property type="component" value="Unassembled WGS sequence"/>
</dbReference>
<keyword evidence="1" id="KW-0812">Transmembrane</keyword>
<comment type="caution">
    <text evidence="2">The sequence shown here is derived from an EMBL/GenBank/DDBJ whole genome shotgun (WGS) entry which is preliminary data.</text>
</comment>
<protein>
    <recommendedName>
        <fullName evidence="4">Alkaline shock response membrane anchor protein AmaP</fullName>
    </recommendedName>
</protein>